<dbReference type="InterPro" id="IPR036237">
    <property type="entry name" value="Xyl_isomerase-like_sf"/>
</dbReference>
<dbReference type="AlphaFoldDB" id="A0A3A4NFM3"/>
<reference evidence="1 2" key="1">
    <citation type="journal article" date="2017" name="ISME J.">
        <title>Energy and carbon metabolisms in a deep terrestrial subsurface fluid microbial community.</title>
        <authorList>
            <person name="Momper L."/>
            <person name="Jungbluth S.P."/>
            <person name="Lee M.D."/>
            <person name="Amend J.P."/>
        </authorList>
    </citation>
    <scope>NUCLEOTIDE SEQUENCE [LARGE SCALE GENOMIC DNA]</scope>
    <source>
        <strain evidence="1">SURF_5</strain>
    </source>
</reference>
<dbReference type="EMBL" id="QZKU01000114">
    <property type="protein sequence ID" value="RJP17495.1"/>
    <property type="molecule type" value="Genomic_DNA"/>
</dbReference>
<evidence type="ECO:0008006" key="3">
    <source>
        <dbReference type="Google" id="ProtNLM"/>
    </source>
</evidence>
<dbReference type="SUPFAM" id="SSF51658">
    <property type="entry name" value="Xylose isomerase-like"/>
    <property type="match status" value="1"/>
</dbReference>
<organism evidence="1 2">
    <name type="scientific">Abyssobacteria bacterium (strain SURF_5)</name>
    <dbReference type="NCBI Taxonomy" id="2093360"/>
    <lineage>
        <taxon>Bacteria</taxon>
        <taxon>Pseudomonadati</taxon>
        <taxon>Candidatus Hydrogenedentota</taxon>
        <taxon>Candidatus Abyssobacteria</taxon>
    </lineage>
</organism>
<proteinExistence type="predicted"/>
<dbReference type="Proteomes" id="UP000265882">
    <property type="component" value="Unassembled WGS sequence"/>
</dbReference>
<comment type="caution">
    <text evidence="1">The sequence shown here is derived from an EMBL/GenBank/DDBJ whole genome shotgun (WGS) entry which is preliminary data.</text>
</comment>
<evidence type="ECO:0000313" key="1">
    <source>
        <dbReference type="EMBL" id="RJP17495.1"/>
    </source>
</evidence>
<name>A0A3A4NFM3_ABYX5</name>
<sequence length="341" mass="39170">MERFVIGHNADPSNWRTRLEILNPQCLEIFVPPRYCTLEGLSGLENVFKQMASHPAVQQLEFLSCHFPWGETIDGYSRYHLIDDSYFRSLWRIAAAFDKLCRTLDLVPERSALNFHNLYELPRPFLLQLKQKGKLPALRDIFLRHADEQTLAARKLLEVLDLRLMLATENNPPIGAAEYMSIIDVFAADLANRAARMGIKTCLDLSHFFMTKFYYDLEPDKRPVFPYLDHECENPNQFPLDFESFQRALDPLYYHVSDTKAPGTDRNQEGVAIGTGDTPWIDVLTSLGKHAFKCNQKAFLIIEIKGAYTTEGMELCRKSEQALRGYIEDCFASGFLEALEQ</sequence>
<gene>
    <name evidence="1" type="ORF">C4520_16135</name>
</gene>
<protein>
    <recommendedName>
        <fullName evidence="3">Sugar phosphate isomerase/epimerase</fullName>
    </recommendedName>
</protein>
<evidence type="ECO:0000313" key="2">
    <source>
        <dbReference type="Proteomes" id="UP000265882"/>
    </source>
</evidence>
<dbReference type="Gene3D" id="3.20.20.150">
    <property type="entry name" value="Divalent-metal-dependent TIM barrel enzymes"/>
    <property type="match status" value="1"/>
</dbReference>
<accession>A0A3A4NFM3</accession>